<keyword evidence="2" id="KW-1185">Reference proteome</keyword>
<dbReference type="AlphaFoldDB" id="A0A177AST0"/>
<dbReference type="Proteomes" id="UP000078046">
    <property type="component" value="Unassembled WGS sequence"/>
</dbReference>
<accession>A0A177AST0</accession>
<evidence type="ECO:0000313" key="2">
    <source>
        <dbReference type="Proteomes" id="UP000078046"/>
    </source>
</evidence>
<reference evidence="1 2" key="1">
    <citation type="submission" date="2016-04" db="EMBL/GenBank/DDBJ databases">
        <title>The genome of Intoshia linei affirms orthonectids as highly simplified spiralians.</title>
        <authorList>
            <person name="Mikhailov K.V."/>
            <person name="Slusarev G.S."/>
            <person name="Nikitin M.A."/>
            <person name="Logacheva M.D."/>
            <person name="Penin A."/>
            <person name="Aleoshin V."/>
            <person name="Panchin Y.V."/>
        </authorList>
    </citation>
    <scope>NUCLEOTIDE SEQUENCE [LARGE SCALE GENOMIC DNA]</scope>
    <source>
        <strain evidence="1">Intl2013</strain>
        <tissue evidence="1">Whole animal</tissue>
    </source>
</reference>
<protein>
    <submittedName>
        <fullName evidence="1">Uncharacterized protein</fullName>
    </submittedName>
</protein>
<sequence>MSDLELSRKYQKRAARLSISALFQSENEANDEILRLNKELETWNSALKDTYNNYSDKFNCVDSDEPNFEIPFNTLRDSIDNLVRLYKIRKYKAKILDDFKENDNICKINQTIPVESKLYYSVGKDKWPMNLFKFIIQN</sequence>
<evidence type="ECO:0000313" key="1">
    <source>
        <dbReference type="EMBL" id="OAF65049.1"/>
    </source>
</evidence>
<organism evidence="1 2">
    <name type="scientific">Intoshia linei</name>
    <dbReference type="NCBI Taxonomy" id="1819745"/>
    <lineage>
        <taxon>Eukaryota</taxon>
        <taxon>Metazoa</taxon>
        <taxon>Spiralia</taxon>
        <taxon>Lophotrochozoa</taxon>
        <taxon>Mesozoa</taxon>
        <taxon>Orthonectida</taxon>
        <taxon>Rhopaluridae</taxon>
        <taxon>Intoshia</taxon>
    </lineage>
</organism>
<dbReference type="EMBL" id="LWCA01001472">
    <property type="protein sequence ID" value="OAF65049.1"/>
    <property type="molecule type" value="Genomic_DNA"/>
</dbReference>
<gene>
    <name evidence="1" type="ORF">A3Q56_07240</name>
</gene>
<name>A0A177AST0_9BILA</name>
<proteinExistence type="predicted"/>
<comment type="caution">
    <text evidence="1">The sequence shown here is derived from an EMBL/GenBank/DDBJ whole genome shotgun (WGS) entry which is preliminary data.</text>
</comment>